<evidence type="ECO:0000313" key="3">
    <source>
        <dbReference type="EMBL" id="PAV69572.1"/>
    </source>
</evidence>
<keyword evidence="4" id="KW-1185">Reference proteome</keyword>
<name>A0A2A2K6Q4_9BILA</name>
<reference evidence="3 4" key="1">
    <citation type="journal article" date="2017" name="Curr. Biol.">
        <title>Genome architecture and evolution of a unichromosomal asexual nematode.</title>
        <authorList>
            <person name="Fradin H."/>
            <person name="Zegar C."/>
            <person name="Gutwein M."/>
            <person name="Lucas J."/>
            <person name="Kovtun M."/>
            <person name="Corcoran D."/>
            <person name="Baugh L.R."/>
            <person name="Kiontke K."/>
            <person name="Gunsalus K."/>
            <person name="Fitch D.H."/>
            <person name="Piano F."/>
        </authorList>
    </citation>
    <scope>NUCLEOTIDE SEQUENCE [LARGE SCALE GENOMIC DNA]</scope>
    <source>
        <strain evidence="3">PF1309</strain>
    </source>
</reference>
<evidence type="ECO:0000313" key="4">
    <source>
        <dbReference type="Proteomes" id="UP000218231"/>
    </source>
</evidence>
<feature type="compositionally biased region" description="Polar residues" evidence="2">
    <location>
        <begin position="166"/>
        <end position="176"/>
    </location>
</feature>
<gene>
    <name evidence="3" type="ORF">WR25_02077</name>
</gene>
<evidence type="ECO:0000256" key="2">
    <source>
        <dbReference type="SAM" id="MobiDB-lite"/>
    </source>
</evidence>
<keyword evidence="1" id="KW-0175">Coiled coil</keyword>
<protein>
    <submittedName>
        <fullName evidence="3">Uncharacterized protein</fullName>
    </submittedName>
</protein>
<dbReference type="EMBL" id="LIAE01009485">
    <property type="protein sequence ID" value="PAV69572.1"/>
    <property type="molecule type" value="Genomic_DNA"/>
</dbReference>
<dbReference type="OrthoDB" id="5782208at2759"/>
<accession>A0A2A2K6Q4</accession>
<dbReference type="AlphaFoldDB" id="A0A2A2K6Q4"/>
<evidence type="ECO:0000256" key="1">
    <source>
        <dbReference type="SAM" id="Coils"/>
    </source>
</evidence>
<dbReference type="Proteomes" id="UP000218231">
    <property type="component" value="Unassembled WGS sequence"/>
</dbReference>
<sequence>MPLYRKVRSHDGHVELDEMKATCAKHKELCRQFAECSREMRQNEGQLGILAETGNQLKDRHAAIKRAIAGRGHSQAAMTKLEEEVDKVDREVTIWMKELEEVNAQRIELEIRCIRLGAELKKSITSVQLASIDFDLIHKKHEKYWQRFLAEQPSSVFDEEKDSDNGSKTALSSTCPTPKVLA</sequence>
<proteinExistence type="predicted"/>
<organism evidence="3 4">
    <name type="scientific">Diploscapter pachys</name>
    <dbReference type="NCBI Taxonomy" id="2018661"/>
    <lineage>
        <taxon>Eukaryota</taxon>
        <taxon>Metazoa</taxon>
        <taxon>Ecdysozoa</taxon>
        <taxon>Nematoda</taxon>
        <taxon>Chromadorea</taxon>
        <taxon>Rhabditida</taxon>
        <taxon>Rhabditina</taxon>
        <taxon>Rhabditomorpha</taxon>
        <taxon>Rhabditoidea</taxon>
        <taxon>Rhabditidae</taxon>
        <taxon>Diploscapter</taxon>
    </lineage>
</organism>
<feature type="region of interest" description="Disordered" evidence="2">
    <location>
        <begin position="156"/>
        <end position="182"/>
    </location>
</feature>
<comment type="caution">
    <text evidence="3">The sequence shown here is derived from an EMBL/GenBank/DDBJ whole genome shotgun (WGS) entry which is preliminary data.</text>
</comment>
<feature type="coiled-coil region" evidence="1">
    <location>
        <begin position="78"/>
        <end position="105"/>
    </location>
</feature>